<evidence type="ECO:0000256" key="5">
    <source>
        <dbReference type="HAMAP-Rule" id="MF_01553"/>
    </source>
</evidence>
<proteinExistence type="inferred from homology"/>
<dbReference type="InterPro" id="IPR009907">
    <property type="entry name" value="RpoY"/>
</dbReference>
<dbReference type="Gene3D" id="3.10.20.730">
    <property type="entry name" value="RNAP, epsilon subunit-like"/>
    <property type="match status" value="1"/>
</dbReference>
<dbReference type="GO" id="GO:0003677">
    <property type="term" value="F:DNA binding"/>
    <property type="evidence" value="ECO:0007669"/>
    <property type="project" value="UniProtKB-UniRule"/>
</dbReference>
<dbReference type="EMBL" id="CABWKQ010000022">
    <property type="protein sequence ID" value="VWX36754.1"/>
    <property type="molecule type" value="Genomic_DNA"/>
</dbReference>
<organism evidence="6 7">
    <name type="scientific">Exiguobacterium oxidotolerans</name>
    <dbReference type="NCBI Taxonomy" id="223958"/>
    <lineage>
        <taxon>Bacteria</taxon>
        <taxon>Bacillati</taxon>
        <taxon>Bacillota</taxon>
        <taxon>Bacilli</taxon>
        <taxon>Bacillales</taxon>
        <taxon>Bacillales Family XII. Incertae Sedis</taxon>
        <taxon>Exiguobacterium</taxon>
    </lineage>
</organism>
<comment type="function">
    <text evidence="5">A non-essential component of RNA polymerase (RNAP).</text>
</comment>
<sequence>MIFKVFYQPLRSEAPVRERTEVMYVEGESIRDVRTSIDHLIKDINVEFIREVSGEFLEYEKQSADYKVATFA</sequence>
<comment type="catalytic activity">
    <reaction evidence="5">
        <text>RNA(n) + a ribonucleoside 5'-triphosphate = RNA(n+1) + diphosphate</text>
        <dbReference type="Rhea" id="RHEA:21248"/>
        <dbReference type="Rhea" id="RHEA-COMP:14527"/>
        <dbReference type="Rhea" id="RHEA-COMP:17342"/>
        <dbReference type="ChEBI" id="CHEBI:33019"/>
        <dbReference type="ChEBI" id="CHEBI:61557"/>
        <dbReference type="ChEBI" id="CHEBI:140395"/>
        <dbReference type="EC" id="2.7.7.6"/>
    </reaction>
</comment>
<dbReference type="Pfam" id="PF07288">
    <property type="entry name" value="RpoY"/>
    <property type="match status" value="1"/>
</dbReference>
<dbReference type="AlphaFoldDB" id="A0A653ICC2"/>
<evidence type="ECO:0000313" key="6">
    <source>
        <dbReference type="EMBL" id="VWX36754.1"/>
    </source>
</evidence>
<comment type="subunit">
    <text evidence="5">RNAP is composed of a core of 2 alpha, a beta and a beta' subunit. The core is associated with a delta subunit, and at least one of epsilon or omega. When a sigma factor is associated with the core the holoenzyme is formed, which can initiate transcription.</text>
</comment>
<keyword evidence="1 5" id="KW-0240">DNA-directed RNA polymerase</keyword>
<protein>
    <recommendedName>
        <fullName evidence="5">DNA-directed RNA polymerase subunit epsilon</fullName>
        <shortName evidence="5">RNAP epsilon subunit</shortName>
        <ecNumber evidence="5">2.7.7.6</ecNumber>
    </recommendedName>
    <alternativeName>
        <fullName evidence="5">RNA polymerase epsilon subunit</fullName>
    </alternativeName>
    <alternativeName>
        <fullName evidence="5">Transcriptase subunit epsilon</fullName>
    </alternativeName>
</protein>
<dbReference type="EC" id="2.7.7.6" evidence="5"/>
<gene>
    <name evidence="6" type="primary">rnpZA</name>
    <name evidence="5" type="synonym">rpoY</name>
    <name evidence="6" type="ORF">EXIGUO9Y_290043</name>
</gene>
<dbReference type="HAMAP" id="MF_01553">
    <property type="entry name" value="RNApol_bact_RpoY"/>
    <property type="match status" value="1"/>
</dbReference>
<dbReference type="Proteomes" id="UP000439752">
    <property type="component" value="Unassembled WGS sequence"/>
</dbReference>
<accession>A0A653ICC2</accession>
<keyword evidence="3 5" id="KW-0548">Nucleotidyltransferase</keyword>
<dbReference type="RefSeq" id="WP_029330960.1">
    <property type="nucleotide sequence ID" value="NZ_LR732312.1"/>
</dbReference>
<evidence type="ECO:0000313" key="7">
    <source>
        <dbReference type="Proteomes" id="UP000439752"/>
    </source>
</evidence>
<comment type="similarity">
    <text evidence="5">Belongs to the RNA polymerase subunit epsilon family.</text>
</comment>
<dbReference type="GO" id="GO:0000428">
    <property type="term" value="C:DNA-directed RNA polymerase complex"/>
    <property type="evidence" value="ECO:0007669"/>
    <property type="project" value="UniProtKB-KW"/>
</dbReference>
<evidence type="ECO:0000256" key="2">
    <source>
        <dbReference type="ARBA" id="ARBA00022679"/>
    </source>
</evidence>
<evidence type="ECO:0000256" key="1">
    <source>
        <dbReference type="ARBA" id="ARBA00022478"/>
    </source>
</evidence>
<dbReference type="GO" id="GO:0003899">
    <property type="term" value="F:DNA-directed RNA polymerase activity"/>
    <property type="evidence" value="ECO:0007669"/>
    <property type="project" value="UniProtKB-UniRule"/>
</dbReference>
<name>A0A653ICC2_9BACL</name>
<keyword evidence="4 5" id="KW-0804">Transcription</keyword>
<evidence type="ECO:0000256" key="3">
    <source>
        <dbReference type="ARBA" id="ARBA00022695"/>
    </source>
</evidence>
<reference evidence="6 7" key="1">
    <citation type="submission" date="2019-10" db="EMBL/GenBank/DDBJ databases">
        <authorList>
            <person name="Karimi E."/>
        </authorList>
    </citation>
    <scope>NUCLEOTIDE SEQUENCE [LARGE SCALE GENOMIC DNA]</scope>
    <source>
        <strain evidence="6">Exiguobacterium sp. 9Y</strain>
    </source>
</reference>
<keyword evidence="2 5" id="KW-0808">Transferase</keyword>
<evidence type="ECO:0000256" key="4">
    <source>
        <dbReference type="ARBA" id="ARBA00023163"/>
    </source>
</evidence>
<dbReference type="GO" id="GO:0006351">
    <property type="term" value="P:DNA-templated transcription"/>
    <property type="evidence" value="ECO:0007669"/>
    <property type="project" value="UniProtKB-UniRule"/>
</dbReference>
<keyword evidence="7" id="KW-1185">Reference proteome</keyword>